<keyword evidence="2" id="KW-0964">Secreted</keyword>
<evidence type="ECO:0000259" key="6">
    <source>
        <dbReference type="Pfam" id="PF24517"/>
    </source>
</evidence>
<protein>
    <submittedName>
        <fullName evidence="7">DNRLRE domain-containing protein</fullName>
    </submittedName>
</protein>
<feature type="domain" description="SbsA Ig-like" evidence="5">
    <location>
        <begin position="438"/>
        <end position="543"/>
    </location>
</feature>
<reference evidence="7 8" key="1">
    <citation type="submission" date="2019-10" db="EMBL/GenBank/DDBJ databases">
        <title>Georgenia wutianyii sp. nov. and Georgenia yuyongxinii sp. nov. isolated from plateau pika (Ochotona curzoniae) in the Qinghai-Tibet plateau of China.</title>
        <authorList>
            <person name="Tian Z."/>
        </authorList>
    </citation>
    <scope>NUCLEOTIDE SEQUENCE [LARGE SCALE GENOMIC DNA]</scope>
    <source>
        <strain evidence="7 8">JCM 15130</strain>
    </source>
</reference>
<comment type="subcellular location">
    <subcellularLocation>
        <location evidence="1">Secreted</location>
    </subcellularLocation>
</comment>
<dbReference type="InterPro" id="IPR032812">
    <property type="entry name" value="SbsA_Ig"/>
</dbReference>
<accession>A0A7J9UTY8</accession>
<dbReference type="Pfam" id="PF24517">
    <property type="entry name" value="CBM96"/>
    <property type="match status" value="1"/>
</dbReference>
<feature type="non-terminal residue" evidence="7">
    <location>
        <position position="1"/>
    </location>
</feature>
<proteinExistence type="predicted"/>
<feature type="chain" id="PRO_5029700706" evidence="4">
    <location>
        <begin position="41"/>
        <end position="707"/>
    </location>
</feature>
<dbReference type="RefSeq" id="WP_193314386.1">
    <property type="nucleotide sequence ID" value="NZ_BAAAOT010000003.1"/>
</dbReference>
<dbReference type="NCBIfam" id="NF033679">
    <property type="entry name" value="DNRLRE_dom"/>
    <property type="match status" value="1"/>
</dbReference>
<evidence type="ECO:0000313" key="8">
    <source>
        <dbReference type="Proteomes" id="UP000429644"/>
    </source>
</evidence>
<organism evidence="7 8">
    <name type="scientific">Georgenia ruanii</name>
    <dbReference type="NCBI Taxonomy" id="348442"/>
    <lineage>
        <taxon>Bacteria</taxon>
        <taxon>Bacillati</taxon>
        <taxon>Actinomycetota</taxon>
        <taxon>Actinomycetes</taxon>
        <taxon>Micrococcales</taxon>
        <taxon>Bogoriellaceae</taxon>
        <taxon>Georgenia</taxon>
    </lineage>
</organism>
<dbReference type="InterPro" id="IPR014755">
    <property type="entry name" value="Cu-Rt/internalin_Ig-like"/>
</dbReference>
<feature type="signal peptide" evidence="4">
    <location>
        <begin position="1"/>
        <end position="40"/>
    </location>
</feature>
<dbReference type="EMBL" id="WHPD01001180">
    <property type="protein sequence ID" value="MPV88091.1"/>
    <property type="molecule type" value="Genomic_DNA"/>
</dbReference>
<dbReference type="Gene3D" id="2.60.40.1220">
    <property type="match status" value="1"/>
</dbReference>
<evidence type="ECO:0000259" key="5">
    <source>
        <dbReference type="Pfam" id="PF13205"/>
    </source>
</evidence>
<name>A0A7J9UTY8_9MICO</name>
<dbReference type="InterPro" id="IPR055372">
    <property type="entry name" value="CBM96"/>
</dbReference>
<dbReference type="Pfam" id="PF13205">
    <property type="entry name" value="Big_5"/>
    <property type="match status" value="1"/>
</dbReference>
<feature type="domain" description="Carbohydrate-binding module family 96" evidence="6">
    <location>
        <begin position="552"/>
        <end position="705"/>
    </location>
</feature>
<keyword evidence="3 4" id="KW-0732">Signal</keyword>
<evidence type="ECO:0000256" key="1">
    <source>
        <dbReference type="ARBA" id="ARBA00004613"/>
    </source>
</evidence>
<evidence type="ECO:0000313" key="7">
    <source>
        <dbReference type="EMBL" id="MPV88091.1"/>
    </source>
</evidence>
<evidence type="ECO:0000256" key="4">
    <source>
        <dbReference type="SAM" id="SignalP"/>
    </source>
</evidence>
<dbReference type="AlphaFoldDB" id="A0A7J9UTY8"/>
<dbReference type="GO" id="GO:0005576">
    <property type="term" value="C:extracellular region"/>
    <property type="evidence" value="ECO:0007669"/>
    <property type="project" value="UniProtKB-SubCell"/>
</dbReference>
<dbReference type="Proteomes" id="UP000429644">
    <property type="component" value="Unassembled WGS sequence"/>
</dbReference>
<comment type="caution">
    <text evidence="7">The sequence shown here is derived from an EMBL/GenBank/DDBJ whole genome shotgun (WGS) entry which is preliminary data.</text>
</comment>
<evidence type="ECO:0000256" key="2">
    <source>
        <dbReference type="ARBA" id="ARBA00022525"/>
    </source>
</evidence>
<gene>
    <name evidence="7" type="ORF">GB882_05375</name>
</gene>
<keyword evidence="8" id="KW-1185">Reference proteome</keyword>
<sequence>MTSTALHGHARTRGRWLPYALVLLLLSSLLSALQSPPASAEPVEAGYRDFSYGSSISAPTGDKPQSKLWYNDNSWWGVLYNATSKQWEIYKFDVASQSWSTTGTSLETRKPVQADTLWDGSKLYVIFHVKDTSSLADVRVGFTRLSYDAARKTYSIDSGFPVTAATRKVESAVLDKDSTGKLWVVFTDTRGTGRTVYVTHTTTSDTKWIAPYELPVAGANNLKSDDIATLVATGGKIGVLWSNQLDQRLYFATHTDGTDDSAGSWQRKEALCDQPRCADDHLNIKSVDAASGKVFAVVKTSLNDGSNAKPGDPLIMLYKFDIATAAYTSRVAWTVAENVTRAIVVLDTTNSRAYTFAAGPCCSGGIVYSKSVPFDLSSGFPSGLGTPVIKSAADPKINNVTSTKQSVSSKSGLLILAGDDSTRYYVHAYLPLGGAPADTTPPTVTAVAPADGATGVSRSTPVTATFSEPINPATVSSSTVTLAGPAGTVPASVAAADQTATLTPGSALAAGTRYTVTVRGGSGGVKDLAGNALAADKKWSFTTSSSTPPPSTAAVVPIADAYVRSSSPTKNLGTTAILSVDASPVDVTYLKFDLSAYAGRTLTGATLRLTVGDNSSTGRQDVKLVADNSWTETGLTYTNRPAPTTTVGSLAKTTVNTAYEIPLAVPALSGQLGSVLSLALDSPSTDAVVFASREASTGRPELVLTFS</sequence>
<evidence type="ECO:0000256" key="3">
    <source>
        <dbReference type="ARBA" id="ARBA00022729"/>
    </source>
</evidence>